<dbReference type="InterPro" id="IPR029052">
    <property type="entry name" value="Metallo-depent_PP-like"/>
</dbReference>
<dbReference type="PANTHER" id="PTHR42850:SF2">
    <property type="entry name" value="BLL5683 PROTEIN"/>
    <property type="match status" value="1"/>
</dbReference>
<accession>A0A7C5EN93</accession>
<dbReference type="GO" id="GO:0016791">
    <property type="term" value="F:phosphatase activity"/>
    <property type="evidence" value="ECO:0007669"/>
    <property type="project" value="TreeGrafter"/>
</dbReference>
<dbReference type="Gene3D" id="3.60.21.10">
    <property type="match status" value="1"/>
</dbReference>
<dbReference type="GO" id="GO:0005737">
    <property type="term" value="C:cytoplasm"/>
    <property type="evidence" value="ECO:0007669"/>
    <property type="project" value="TreeGrafter"/>
</dbReference>
<dbReference type="AlphaFoldDB" id="A0A7C5EN93"/>
<feature type="domain" description="Calcineurin-like phosphoesterase" evidence="2">
    <location>
        <begin position="1"/>
        <end position="206"/>
    </location>
</feature>
<gene>
    <name evidence="3" type="ORF">ENW48_08470</name>
</gene>
<protein>
    <submittedName>
        <fullName evidence="3">Metallophosphoesterase</fullName>
    </submittedName>
</protein>
<dbReference type="InterPro" id="IPR024654">
    <property type="entry name" value="Calcineurin-like_PHP_lpxH"/>
</dbReference>
<dbReference type="EMBL" id="DTKJ01000058">
    <property type="protein sequence ID" value="HGZ12239.1"/>
    <property type="molecule type" value="Genomic_DNA"/>
</dbReference>
<organism evidence="3">
    <name type="scientific">Desulfobacca acetoxidans</name>
    <dbReference type="NCBI Taxonomy" id="60893"/>
    <lineage>
        <taxon>Bacteria</taxon>
        <taxon>Pseudomonadati</taxon>
        <taxon>Thermodesulfobacteriota</taxon>
        <taxon>Desulfobaccia</taxon>
        <taxon>Desulfobaccales</taxon>
        <taxon>Desulfobaccaceae</taxon>
        <taxon>Desulfobacca</taxon>
    </lineage>
</organism>
<sequence length="245" mass="27861">MRLALISDIHSNIQALEQVMAALRRERVDQVLNLGDVVGYNANPNECLELILEWKVLSLAGNHDLALLDPDRARRFNLIAYQAIVWSREQVRPEFQEYLQTLPLVLEGPGYLACHGTPTSTDHYISYHFQGKAVFNTLRALRQQVCFFGHTHRRALWYRDVRGKVATLPVSPEKIRLEPSWHYLINPGSVGQPRDGNPDAAYAIFDDEEFSIHFKSVPYDIAAAQRCILKAGLPDFLAERLVQGI</sequence>
<evidence type="ECO:0000259" key="2">
    <source>
        <dbReference type="Pfam" id="PF12850"/>
    </source>
</evidence>
<reference evidence="3" key="1">
    <citation type="journal article" date="2020" name="mSystems">
        <title>Genome- and Community-Level Interaction Insights into Carbon Utilization and Element Cycling Functions of Hydrothermarchaeota in Hydrothermal Sediment.</title>
        <authorList>
            <person name="Zhou Z."/>
            <person name="Liu Y."/>
            <person name="Xu W."/>
            <person name="Pan J."/>
            <person name="Luo Z.H."/>
            <person name="Li M."/>
        </authorList>
    </citation>
    <scope>NUCLEOTIDE SEQUENCE [LARGE SCALE GENOMIC DNA]</scope>
    <source>
        <strain evidence="3">SpSt-853</strain>
    </source>
</reference>
<comment type="caution">
    <text evidence="3">The sequence shown here is derived from an EMBL/GenBank/DDBJ whole genome shotgun (WGS) entry which is preliminary data.</text>
</comment>
<dbReference type="PIRSF" id="PIRSF000883">
    <property type="entry name" value="Pesterase_MJ0912"/>
    <property type="match status" value="1"/>
</dbReference>
<dbReference type="Pfam" id="PF12850">
    <property type="entry name" value="Metallophos_2"/>
    <property type="match status" value="1"/>
</dbReference>
<evidence type="ECO:0000313" key="3">
    <source>
        <dbReference type="EMBL" id="HGZ12239.1"/>
    </source>
</evidence>
<dbReference type="PANTHER" id="PTHR42850">
    <property type="entry name" value="METALLOPHOSPHOESTERASE"/>
    <property type="match status" value="1"/>
</dbReference>
<dbReference type="InterPro" id="IPR011152">
    <property type="entry name" value="Pesterase_MJ0912"/>
</dbReference>
<evidence type="ECO:0000256" key="1">
    <source>
        <dbReference type="ARBA" id="ARBA00008950"/>
    </source>
</evidence>
<dbReference type="CDD" id="cd00838">
    <property type="entry name" value="MPP_superfamily"/>
    <property type="match status" value="1"/>
</dbReference>
<dbReference type="InterPro" id="IPR050126">
    <property type="entry name" value="Ap4A_hydrolase"/>
</dbReference>
<proteinExistence type="inferred from homology"/>
<name>A0A7C5EN93_9BACT</name>
<comment type="similarity">
    <text evidence="1">Belongs to the metallophosphoesterase superfamily. YfcE family.</text>
</comment>
<dbReference type="SUPFAM" id="SSF56300">
    <property type="entry name" value="Metallo-dependent phosphatases"/>
    <property type="match status" value="1"/>
</dbReference>